<reference evidence="8" key="2">
    <citation type="journal article" date="2021" name="PeerJ">
        <title>Extensive microbial diversity within the chicken gut microbiome revealed by metagenomics and culture.</title>
        <authorList>
            <person name="Gilroy R."/>
            <person name="Ravi A."/>
            <person name="Getino M."/>
            <person name="Pursley I."/>
            <person name="Horton D.L."/>
            <person name="Alikhan N.F."/>
            <person name="Baker D."/>
            <person name="Gharbi K."/>
            <person name="Hall N."/>
            <person name="Watson M."/>
            <person name="Adriaenssens E.M."/>
            <person name="Foster-Nyarko E."/>
            <person name="Jarju S."/>
            <person name="Secka A."/>
            <person name="Antonio M."/>
            <person name="Oren A."/>
            <person name="Chaudhuri R.R."/>
            <person name="La Ragione R."/>
            <person name="Hildebrand F."/>
            <person name="Pallen M.J."/>
        </authorList>
    </citation>
    <scope>NUCLEOTIDE SEQUENCE</scope>
    <source>
        <strain evidence="8">CHK158-818</strain>
    </source>
</reference>
<keyword evidence="5 7" id="KW-0472">Membrane</keyword>
<dbReference type="NCBIfam" id="TIGR01145">
    <property type="entry name" value="ATP_synt_delta"/>
    <property type="match status" value="1"/>
</dbReference>
<comment type="caution">
    <text evidence="8">The sequence shown here is derived from an EMBL/GenBank/DDBJ whole genome shotgun (WGS) entry which is preliminary data.</text>
</comment>
<dbReference type="PRINTS" id="PR00125">
    <property type="entry name" value="ATPASEDELTA"/>
</dbReference>
<evidence type="ECO:0000256" key="6">
    <source>
        <dbReference type="ARBA" id="ARBA00023310"/>
    </source>
</evidence>
<keyword evidence="4 7" id="KW-0406">Ion transport</keyword>
<comment type="subcellular location">
    <subcellularLocation>
        <location evidence="7">Cell membrane</location>
        <topology evidence="7">Peripheral membrane protein</topology>
    </subcellularLocation>
    <subcellularLocation>
        <location evidence="1">Membrane</location>
    </subcellularLocation>
</comment>
<evidence type="ECO:0000256" key="1">
    <source>
        <dbReference type="ARBA" id="ARBA00004370"/>
    </source>
</evidence>
<evidence type="ECO:0000256" key="4">
    <source>
        <dbReference type="ARBA" id="ARBA00023065"/>
    </source>
</evidence>
<name>A0A9D1M850_9BACT</name>
<dbReference type="GO" id="GO:0046933">
    <property type="term" value="F:proton-transporting ATP synthase activity, rotational mechanism"/>
    <property type="evidence" value="ECO:0007669"/>
    <property type="project" value="UniProtKB-UniRule"/>
</dbReference>
<keyword evidence="7" id="KW-1003">Cell membrane</keyword>
<dbReference type="NCBIfam" id="NF009964">
    <property type="entry name" value="PRK13429.1-3"/>
    <property type="match status" value="1"/>
</dbReference>
<organism evidence="8 9">
    <name type="scientific">Candidatus Gallibacteroides avistercoris</name>
    <dbReference type="NCBI Taxonomy" id="2840833"/>
    <lineage>
        <taxon>Bacteria</taxon>
        <taxon>Pseudomonadati</taxon>
        <taxon>Bacteroidota</taxon>
        <taxon>Bacteroidia</taxon>
        <taxon>Bacteroidales</taxon>
        <taxon>Bacteroidaceae</taxon>
        <taxon>Bacteroidaceae incertae sedis</taxon>
        <taxon>Candidatus Gallibacteroides</taxon>
    </lineage>
</organism>
<gene>
    <name evidence="7" type="primary">atpH</name>
    <name evidence="8" type="ORF">IAB03_06290</name>
</gene>
<dbReference type="EMBL" id="DVNA01000141">
    <property type="protein sequence ID" value="HIU55397.1"/>
    <property type="molecule type" value="Genomic_DNA"/>
</dbReference>
<comment type="function">
    <text evidence="7">This protein is part of the stalk that links CF(0) to CF(1). It either transmits conformational changes from CF(0) to CF(1) or is implicated in proton conduction.</text>
</comment>
<proteinExistence type="inferred from homology"/>
<dbReference type="HAMAP" id="MF_01416">
    <property type="entry name" value="ATP_synth_delta_bact"/>
    <property type="match status" value="1"/>
</dbReference>
<sequence length="180" mass="20878">MDEGLISRRYAKALLKYAQEQGCADRIYDESKNFEKIFIQYPEVEKALQNPVLKREEKERLIVSATGGDAATAFIRFIRLVIGNRRELYFRSICLMYQKLYRQAYNIAQVKIITAAKLSEDVISRIKQLMQQKSDQTIEFVHEIKPSIIGGFILQCDSQQLDASVSNELKLLRLKLLNNR</sequence>
<dbReference type="AlphaFoldDB" id="A0A9D1M850"/>
<evidence type="ECO:0000256" key="2">
    <source>
        <dbReference type="ARBA" id="ARBA00022448"/>
    </source>
</evidence>
<dbReference type="Pfam" id="PF00213">
    <property type="entry name" value="OSCP"/>
    <property type="match status" value="1"/>
</dbReference>
<accession>A0A9D1M850</accession>
<dbReference type="SUPFAM" id="SSF47928">
    <property type="entry name" value="N-terminal domain of the delta subunit of the F1F0-ATP synthase"/>
    <property type="match status" value="1"/>
</dbReference>
<dbReference type="InterPro" id="IPR026015">
    <property type="entry name" value="ATP_synth_OSCP/delta_N_sf"/>
</dbReference>
<dbReference type="Proteomes" id="UP000824112">
    <property type="component" value="Unassembled WGS sequence"/>
</dbReference>
<protein>
    <recommendedName>
        <fullName evidence="7">ATP synthase subunit delta</fullName>
    </recommendedName>
    <alternativeName>
        <fullName evidence="7">ATP synthase F(1) sector subunit delta</fullName>
    </alternativeName>
    <alternativeName>
        <fullName evidence="7">F-type ATPase subunit delta</fullName>
        <shortName evidence="7">F-ATPase subunit delta</shortName>
    </alternativeName>
</protein>
<evidence type="ECO:0000313" key="8">
    <source>
        <dbReference type="EMBL" id="HIU55397.1"/>
    </source>
</evidence>
<evidence type="ECO:0000313" key="9">
    <source>
        <dbReference type="Proteomes" id="UP000824112"/>
    </source>
</evidence>
<keyword evidence="6 7" id="KW-0066">ATP synthesis</keyword>
<evidence type="ECO:0000256" key="5">
    <source>
        <dbReference type="ARBA" id="ARBA00023136"/>
    </source>
</evidence>
<keyword evidence="3 7" id="KW-0375">Hydrogen ion transport</keyword>
<keyword evidence="7" id="KW-0139">CF(1)</keyword>
<dbReference type="PANTHER" id="PTHR11910">
    <property type="entry name" value="ATP SYNTHASE DELTA CHAIN"/>
    <property type="match status" value="1"/>
</dbReference>
<dbReference type="GO" id="GO:0005886">
    <property type="term" value="C:plasma membrane"/>
    <property type="evidence" value="ECO:0007669"/>
    <property type="project" value="UniProtKB-SubCell"/>
</dbReference>
<dbReference type="GO" id="GO:0045259">
    <property type="term" value="C:proton-transporting ATP synthase complex"/>
    <property type="evidence" value="ECO:0007669"/>
    <property type="project" value="UniProtKB-KW"/>
</dbReference>
<comment type="similarity">
    <text evidence="7">Belongs to the ATPase delta chain family.</text>
</comment>
<dbReference type="InterPro" id="IPR000711">
    <property type="entry name" value="ATPase_OSCP/dsu"/>
</dbReference>
<keyword evidence="2 7" id="KW-0813">Transport</keyword>
<comment type="function">
    <text evidence="7">F(1)F(0) ATP synthase produces ATP from ADP in the presence of a proton or sodium gradient. F-type ATPases consist of two structural domains, F(1) containing the extramembraneous catalytic core and F(0) containing the membrane proton channel, linked together by a central stalk and a peripheral stalk. During catalysis, ATP synthesis in the catalytic domain of F(1) is coupled via a rotary mechanism of the central stalk subunits to proton translocation.</text>
</comment>
<evidence type="ECO:0000256" key="7">
    <source>
        <dbReference type="HAMAP-Rule" id="MF_01416"/>
    </source>
</evidence>
<reference evidence="8" key="1">
    <citation type="submission" date="2020-10" db="EMBL/GenBank/DDBJ databases">
        <authorList>
            <person name="Gilroy R."/>
        </authorList>
    </citation>
    <scope>NUCLEOTIDE SEQUENCE</scope>
    <source>
        <strain evidence="8">CHK158-818</strain>
    </source>
</reference>
<dbReference type="Gene3D" id="1.10.520.20">
    <property type="entry name" value="N-terminal domain of the delta subunit of the F1F0-ATP synthase"/>
    <property type="match status" value="1"/>
</dbReference>
<evidence type="ECO:0000256" key="3">
    <source>
        <dbReference type="ARBA" id="ARBA00022781"/>
    </source>
</evidence>